<dbReference type="PROSITE" id="PS51257">
    <property type="entry name" value="PROKAR_LIPOPROTEIN"/>
    <property type="match status" value="1"/>
</dbReference>
<dbReference type="RefSeq" id="WP_102966092.1">
    <property type="nucleotide sequence ID" value="NZ_POSK01000005.1"/>
</dbReference>
<dbReference type="OrthoDB" id="5814891at2"/>
<evidence type="ECO:0000313" key="2">
    <source>
        <dbReference type="Proteomes" id="UP000236449"/>
    </source>
</evidence>
<organism evidence="1 2">
    <name type="scientific">Vibrio diazotrophicus</name>
    <dbReference type="NCBI Taxonomy" id="685"/>
    <lineage>
        <taxon>Bacteria</taxon>
        <taxon>Pseudomonadati</taxon>
        <taxon>Pseudomonadota</taxon>
        <taxon>Gammaproteobacteria</taxon>
        <taxon>Vibrionales</taxon>
        <taxon>Vibrionaceae</taxon>
        <taxon>Vibrio</taxon>
    </lineage>
</organism>
<dbReference type="EMBL" id="POSK01000005">
    <property type="protein sequence ID" value="PNI04997.1"/>
    <property type="molecule type" value="Genomic_DNA"/>
</dbReference>
<dbReference type="AlphaFoldDB" id="A0A2J8I390"/>
<protein>
    <recommendedName>
        <fullName evidence="3">DNA polymerase III subunit beta</fullName>
    </recommendedName>
</protein>
<evidence type="ECO:0000313" key="1">
    <source>
        <dbReference type="EMBL" id="PNI04997.1"/>
    </source>
</evidence>
<dbReference type="Proteomes" id="UP000236449">
    <property type="component" value="Unassembled WGS sequence"/>
</dbReference>
<reference evidence="1 2" key="1">
    <citation type="submission" date="2018-01" db="EMBL/GenBank/DDBJ databases">
        <title>Draft genome sequences of six Vibrio diazotrophicus strains isolated from deep-sea sediments of the Baltic Sea.</title>
        <authorList>
            <person name="Castillo D."/>
            <person name="Vandieken V."/>
            <person name="Chiang O."/>
            <person name="Middelboe M."/>
        </authorList>
    </citation>
    <scope>NUCLEOTIDE SEQUENCE [LARGE SCALE GENOMIC DNA]</scope>
    <source>
        <strain evidence="1 2">60.27F</strain>
    </source>
</reference>
<accession>A0A2J8I390</accession>
<evidence type="ECO:0008006" key="3">
    <source>
        <dbReference type="Google" id="ProtNLM"/>
    </source>
</evidence>
<comment type="caution">
    <text evidence="1">The sequence shown here is derived from an EMBL/GenBank/DDBJ whole genome shotgun (WGS) entry which is preliminary data.</text>
</comment>
<proteinExistence type="predicted"/>
<sequence length="153" mass="17021">MKKLALALFALTMAACTSQTSNHENINWKQGNLAALSETDIQLKSNLWTDKMPKVDGTSESQPLNGTLMLDTSGELSAELVVEMVVIKQKDNTWIVQGDETELRTLSENLWEVVFATEIPVDVEKSVHVALELSDSNGDVWLVERNVTIDKVY</sequence>
<gene>
    <name evidence="1" type="ORF">C1N32_09350</name>
</gene>
<name>A0A2J8I390_VIBDI</name>